<dbReference type="HOGENOM" id="CLU_3341725_0_0_7"/>
<proteinExistence type="predicted"/>
<dbReference type="AlphaFoldDB" id="W4LXC4"/>
<dbReference type="EMBL" id="AZHW01000110">
    <property type="protein sequence ID" value="ETX02744.1"/>
    <property type="molecule type" value="Genomic_DNA"/>
</dbReference>
<reference evidence="1 2" key="1">
    <citation type="journal article" date="2014" name="Nature">
        <title>An environmental bacterial taxon with a large and distinct metabolic repertoire.</title>
        <authorList>
            <person name="Wilson M.C."/>
            <person name="Mori T."/>
            <person name="Ruckert C."/>
            <person name="Uria A.R."/>
            <person name="Helf M.J."/>
            <person name="Takada K."/>
            <person name="Gernert C."/>
            <person name="Steffens U.A."/>
            <person name="Heycke N."/>
            <person name="Schmitt S."/>
            <person name="Rinke C."/>
            <person name="Helfrich E.J."/>
            <person name="Brachmann A.O."/>
            <person name="Gurgui C."/>
            <person name="Wakimoto T."/>
            <person name="Kracht M."/>
            <person name="Crusemann M."/>
            <person name="Hentschel U."/>
            <person name="Abe I."/>
            <person name="Matsunaga S."/>
            <person name="Kalinowski J."/>
            <person name="Takeyama H."/>
            <person name="Piel J."/>
        </authorList>
    </citation>
    <scope>NUCLEOTIDE SEQUENCE [LARGE SCALE GENOMIC DNA]</scope>
    <source>
        <strain evidence="2">TSY1</strain>
    </source>
</reference>
<evidence type="ECO:0000313" key="2">
    <source>
        <dbReference type="Proteomes" id="UP000019141"/>
    </source>
</evidence>
<accession>W4LXC4</accession>
<protein>
    <submittedName>
        <fullName evidence="1">Uncharacterized protein</fullName>
    </submittedName>
</protein>
<evidence type="ECO:0000313" key="1">
    <source>
        <dbReference type="EMBL" id="ETX02744.1"/>
    </source>
</evidence>
<keyword evidence="2" id="KW-1185">Reference proteome</keyword>
<organism evidence="1 2">
    <name type="scientific">Entotheonella factor</name>
    <dbReference type="NCBI Taxonomy" id="1429438"/>
    <lineage>
        <taxon>Bacteria</taxon>
        <taxon>Pseudomonadati</taxon>
        <taxon>Nitrospinota/Tectimicrobiota group</taxon>
        <taxon>Candidatus Tectimicrobiota</taxon>
        <taxon>Candidatus Entotheonellia</taxon>
        <taxon>Candidatus Entotheonellales</taxon>
        <taxon>Candidatus Entotheonellaceae</taxon>
        <taxon>Candidatus Entotheonella</taxon>
    </lineage>
</organism>
<dbReference type="Proteomes" id="UP000019141">
    <property type="component" value="Unassembled WGS sequence"/>
</dbReference>
<name>W4LXC4_ENTF1</name>
<gene>
    <name evidence="1" type="ORF">ETSY1_02475</name>
</gene>
<comment type="caution">
    <text evidence="1">The sequence shown here is derived from an EMBL/GenBank/DDBJ whole genome shotgun (WGS) entry which is preliminary data.</text>
</comment>
<sequence length="37" mass="3911">MSGFTGILHGDGQPIDPILLQRMTDLMALVGPDGQDT</sequence>